<feature type="compositionally biased region" description="Polar residues" evidence="1">
    <location>
        <begin position="29"/>
        <end position="49"/>
    </location>
</feature>
<proteinExistence type="predicted"/>
<feature type="non-terminal residue" evidence="2">
    <location>
        <position position="1"/>
    </location>
</feature>
<comment type="caution">
    <text evidence="2">The sequence shown here is derived from an EMBL/GenBank/DDBJ whole genome shotgun (WGS) entry which is preliminary data.</text>
</comment>
<evidence type="ECO:0000256" key="1">
    <source>
        <dbReference type="SAM" id="MobiDB-lite"/>
    </source>
</evidence>
<evidence type="ECO:0000313" key="2">
    <source>
        <dbReference type="EMBL" id="KAA6380289.1"/>
    </source>
</evidence>
<protein>
    <submittedName>
        <fullName evidence="2">Uncharacterized protein</fullName>
    </submittedName>
</protein>
<name>A0A5J4VCQ2_9EUKA</name>
<evidence type="ECO:0000313" key="3">
    <source>
        <dbReference type="Proteomes" id="UP000324800"/>
    </source>
</evidence>
<feature type="region of interest" description="Disordered" evidence="1">
    <location>
        <begin position="1"/>
        <end position="49"/>
    </location>
</feature>
<dbReference type="AlphaFoldDB" id="A0A5J4VCQ2"/>
<sequence>WRGSSSTRSMAKLPDTLDKQQERTAGHSLKNNSFRKSLQRAADNQSPNQIRQLYSSIRFKKTVSDRLFSISSEGDLPYIPTVEHKNNNTTRSRKDKHNGRCSQQIVYVRRLSPLPIISRLKQNETEHPINFRSIGSINNKTIISICDSERKGLTGPMDRCILQHMDERSPISICSNSNFIKSDFISQQRGDFSNSNSAMVAGPAMVYKLNESIKNVRYPWTVKPMHNQVTRLGKSKKCFTIWTGSSIPHGPEVEKDQRRISQLLNTILCEIGIRGATAYSFKHATLSELARYGLTFSSSQEVTIKALQHKPSRNKDVEQLNEVKQVHYQDFIQTLWYVQTIRLLEQLECKRIGTLKKV</sequence>
<dbReference type="Proteomes" id="UP000324800">
    <property type="component" value="Unassembled WGS sequence"/>
</dbReference>
<gene>
    <name evidence="2" type="ORF">EZS28_024184</name>
</gene>
<dbReference type="EMBL" id="SNRW01007989">
    <property type="protein sequence ID" value="KAA6380289.1"/>
    <property type="molecule type" value="Genomic_DNA"/>
</dbReference>
<reference evidence="2 3" key="1">
    <citation type="submission" date="2019-03" db="EMBL/GenBank/DDBJ databases">
        <title>Single cell metagenomics reveals metabolic interactions within the superorganism composed of flagellate Streblomastix strix and complex community of Bacteroidetes bacteria on its surface.</title>
        <authorList>
            <person name="Treitli S.C."/>
            <person name="Kolisko M."/>
            <person name="Husnik F."/>
            <person name="Keeling P."/>
            <person name="Hampl V."/>
        </authorList>
    </citation>
    <scope>NUCLEOTIDE SEQUENCE [LARGE SCALE GENOMIC DNA]</scope>
    <source>
        <strain evidence="2">ST1C</strain>
    </source>
</reference>
<accession>A0A5J4VCQ2</accession>
<feature type="compositionally biased region" description="Basic and acidic residues" evidence="1">
    <location>
        <begin position="15"/>
        <end position="25"/>
    </location>
</feature>
<organism evidence="2 3">
    <name type="scientific">Streblomastix strix</name>
    <dbReference type="NCBI Taxonomy" id="222440"/>
    <lineage>
        <taxon>Eukaryota</taxon>
        <taxon>Metamonada</taxon>
        <taxon>Preaxostyla</taxon>
        <taxon>Oxymonadida</taxon>
        <taxon>Streblomastigidae</taxon>
        <taxon>Streblomastix</taxon>
    </lineage>
</organism>